<keyword evidence="1 4" id="KW-0378">Hydrolase</keyword>
<feature type="domain" description="CheB-type methylesterase" evidence="5">
    <location>
        <begin position="14"/>
        <end position="190"/>
    </location>
</feature>
<dbReference type="Pfam" id="PF01339">
    <property type="entry name" value="CheB_methylest"/>
    <property type="match status" value="1"/>
</dbReference>
<evidence type="ECO:0000313" key="6">
    <source>
        <dbReference type="EMBL" id="AKZ62576.1"/>
    </source>
</evidence>
<evidence type="ECO:0000256" key="2">
    <source>
        <dbReference type="ARBA" id="ARBA00039140"/>
    </source>
</evidence>
<evidence type="ECO:0000259" key="5">
    <source>
        <dbReference type="PROSITE" id="PS50122"/>
    </source>
</evidence>
<accession>A0ABM5UZ04</accession>
<feature type="active site" evidence="4">
    <location>
        <position position="139"/>
    </location>
</feature>
<gene>
    <name evidence="6" type="ORF">F506_07695</name>
</gene>
<evidence type="ECO:0000256" key="4">
    <source>
        <dbReference type="PROSITE-ProRule" id="PRU00050"/>
    </source>
</evidence>
<proteinExistence type="predicted"/>
<dbReference type="Proteomes" id="UP000063429">
    <property type="component" value="Chromosome"/>
</dbReference>
<organism evidence="6 7">
    <name type="scientific">Herbaspirillum hiltneri N3</name>
    <dbReference type="NCBI Taxonomy" id="1262470"/>
    <lineage>
        <taxon>Bacteria</taxon>
        <taxon>Pseudomonadati</taxon>
        <taxon>Pseudomonadota</taxon>
        <taxon>Betaproteobacteria</taxon>
        <taxon>Burkholderiales</taxon>
        <taxon>Oxalobacteraceae</taxon>
        <taxon>Herbaspirillum</taxon>
    </lineage>
</organism>
<dbReference type="RefSeq" id="WP_053196326.1">
    <property type="nucleotide sequence ID" value="NZ_CP011409.1"/>
</dbReference>
<dbReference type="EC" id="3.1.1.61" evidence="2"/>
<sequence>MNAIASLDGRIDAVVIGTSAGGVDALSVLLPALPGSSKAAVFVVLHLPRDRPSLLVDIFAPKCRMAVREASDKEPVEAGTIYFAPPDYHLLIDAGPQLALSSDEPVNFSRPAIDVLFESAADEYGERLLGIVLTGGNQDGAAGLQAIRAAGGMTVVQEPETAHVRYMPELALQQGEVDYVLTLEQIAALLGTLQGKIKK</sequence>
<name>A0ABM5UZ04_9BURK</name>
<dbReference type="EMBL" id="CP011409">
    <property type="protein sequence ID" value="AKZ62576.1"/>
    <property type="molecule type" value="Genomic_DNA"/>
</dbReference>
<dbReference type="SUPFAM" id="SSF52738">
    <property type="entry name" value="Methylesterase CheB, C-terminal domain"/>
    <property type="match status" value="1"/>
</dbReference>
<dbReference type="PANTHER" id="PTHR42872:SF6">
    <property type="entry name" value="PROTEIN-GLUTAMATE METHYLESTERASE_PROTEIN-GLUTAMINE GLUTAMINASE"/>
    <property type="match status" value="1"/>
</dbReference>
<dbReference type="InterPro" id="IPR035909">
    <property type="entry name" value="CheB_C"/>
</dbReference>
<protein>
    <recommendedName>
        <fullName evidence="2">protein-glutamate methylesterase</fullName>
        <ecNumber evidence="2">3.1.1.61</ecNumber>
    </recommendedName>
</protein>
<keyword evidence="7" id="KW-1185">Reference proteome</keyword>
<reference evidence="7" key="1">
    <citation type="journal article" date="2015" name="Genome Announc.">
        <title>Complete Genome Sequence of Herbaspirillum hiltneri N3 (DSM 17495), Isolated from Surface-Sterilized Wheat Roots.</title>
        <authorList>
            <person name="Guizelini D."/>
            <person name="Saizaki P.M."/>
            <person name="Coimbra N.A."/>
            <person name="Weiss V.A."/>
            <person name="Faoro H."/>
            <person name="Sfeir M.Z."/>
            <person name="Baura V.A."/>
            <person name="Monteiro R.A."/>
            <person name="Chubatsu L.S."/>
            <person name="Souza E.M."/>
            <person name="Cruz L.M."/>
            <person name="Pedrosa F.O."/>
            <person name="Raittz R.T."/>
            <person name="Marchaukoski J.N."/>
            <person name="Steffens M.B."/>
        </authorList>
    </citation>
    <scope>NUCLEOTIDE SEQUENCE [LARGE SCALE GENOMIC DNA]</scope>
    <source>
        <strain evidence="7">N3</strain>
    </source>
</reference>
<dbReference type="PROSITE" id="PS50122">
    <property type="entry name" value="CHEB"/>
    <property type="match status" value="1"/>
</dbReference>
<comment type="catalytic activity">
    <reaction evidence="3">
        <text>[protein]-L-glutamate 5-O-methyl ester + H2O = L-glutamyl-[protein] + methanol + H(+)</text>
        <dbReference type="Rhea" id="RHEA:23236"/>
        <dbReference type="Rhea" id="RHEA-COMP:10208"/>
        <dbReference type="Rhea" id="RHEA-COMP:10311"/>
        <dbReference type="ChEBI" id="CHEBI:15377"/>
        <dbReference type="ChEBI" id="CHEBI:15378"/>
        <dbReference type="ChEBI" id="CHEBI:17790"/>
        <dbReference type="ChEBI" id="CHEBI:29973"/>
        <dbReference type="ChEBI" id="CHEBI:82795"/>
        <dbReference type="EC" id="3.1.1.61"/>
    </reaction>
</comment>
<dbReference type="PANTHER" id="PTHR42872">
    <property type="entry name" value="PROTEIN-GLUTAMATE METHYLESTERASE/PROTEIN-GLUTAMINE GLUTAMINASE"/>
    <property type="match status" value="1"/>
</dbReference>
<feature type="active site" evidence="4">
    <location>
        <position position="19"/>
    </location>
</feature>
<feature type="active site" evidence="4">
    <location>
        <position position="46"/>
    </location>
</feature>
<dbReference type="InterPro" id="IPR000673">
    <property type="entry name" value="Sig_transdc_resp-reg_Me-estase"/>
</dbReference>
<keyword evidence="4" id="KW-0145">Chemotaxis</keyword>
<dbReference type="Gene3D" id="3.40.50.180">
    <property type="entry name" value="Methylesterase CheB, C-terminal domain"/>
    <property type="match status" value="1"/>
</dbReference>
<evidence type="ECO:0000256" key="1">
    <source>
        <dbReference type="ARBA" id="ARBA00022801"/>
    </source>
</evidence>
<evidence type="ECO:0000313" key="7">
    <source>
        <dbReference type="Proteomes" id="UP000063429"/>
    </source>
</evidence>
<dbReference type="CDD" id="cd16433">
    <property type="entry name" value="CheB"/>
    <property type="match status" value="1"/>
</dbReference>
<evidence type="ECO:0000256" key="3">
    <source>
        <dbReference type="ARBA" id="ARBA00048267"/>
    </source>
</evidence>